<protein>
    <recommendedName>
        <fullName evidence="6">Activin types I and II receptor domain-containing protein</fullName>
    </recommendedName>
</protein>
<dbReference type="KEGG" id="aqu:100632694"/>
<dbReference type="SUPFAM" id="SSF57302">
    <property type="entry name" value="Snake toxin-like"/>
    <property type="match status" value="1"/>
</dbReference>
<evidence type="ECO:0000259" key="6">
    <source>
        <dbReference type="Pfam" id="PF01064"/>
    </source>
</evidence>
<dbReference type="Pfam" id="PF01064">
    <property type="entry name" value="Activin_recp"/>
    <property type="match status" value="1"/>
</dbReference>
<reference evidence="8" key="1">
    <citation type="journal article" date="2010" name="Nature">
        <title>The Amphimedon queenslandica genome and the evolution of animal complexity.</title>
        <authorList>
            <person name="Srivastava M."/>
            <person name="Simakov O."/>
            <person name="Chapman J."/>
            <person name="Fahey B."/>
            <person name="Gauthier M.E."/>
            <person name="Mitros T."/>
            <person name="Richards G.S."/>
            <person name="Conaco C."/>
            <person name="Dacre M."/>
            <person name="Hellsten U."/>
            <person name="Larroux C."/>
            <person name="Putnam N.H."/>
            <person name="Stanke M."/>
            <person name="Adamska M."/>
            <person name="Darling A."/>
            <person name="Degnan S.M."/>
            <person name="Oakley T.H."/>
            <person name="Plachetzki D.C."/>
            <person name="Zhai Y."/>
            <person name="Adamski M."/>
            <person name="Calcino A."/>
            <person name="Cummins S.F."/>
            <person name="Goodstein D.M."/>
            <person name="Harris C."/>
            <person name="Jackson D.J."/>
            <person name="Leys S.P."/>
            <person name="Shu S."/>
            <person name="Woodcroft B.J."/>
            <person name="Vervoort M."/>
            <person name="Kosik K.S."/>
            <person name="Manning G."/>
            <person name="Degnan B.M."/>
            <person name="Rokhsar D.S."/>
        </authorList>
    </citation>
    <scope>NUCLEOTIDE SEQUENCE [LARGE SCALE GENOMIC DNA]</scope>
</reference>
<comment type="subcellular location">
    <subcellularLocation>
        <location evidence="1">Membrane</location>
    </subcellularLocation>
</comment>
<feature type="region of interest" description="Disordered" evidence="4">
    <location>
        <begin position="285"/>
        <end position="307"/>
    </location>
</feature>
<dbReference type="Gene3D" id="2.10.60.10">
    <property type="entry name" value="CD59"/>
    <property type="match status" value="1"/>
</dbReference>
<evidence type="ECO:0000256" key="1">
    <source>
        <dbReference type="ARBA" id="ARBA00004370"/>
    </source>
</evidence>
<dbReference type="InterPro" id="IPR045860">
    <property type="entry name" value="Snake_toxin-like_sf"/>
</dbReference>
<evidence type="ECO:0000313" key="8">
    <source>
        <dbReference type="Proteomes" id="UP000007879"/>
    </source>
</evidence>
<keyword evidence="2" id="KW-0732">Signal</keyword>
<evidence type="ECO:0000256" key="5">
    <source>
        <dbReference type="SAM" id="Phobius"/>
    </source>
</evidence>
<feature type="domain" description="Activin types I and II receptor" evidence="6">
    <location>
        <begin position="59"/>
        <end position="127"/>
    </location>
</feature>
<gene>
    <name evidence="7" type="primary">100632694</name>
</gene>
<proteinExistence type="predicted"/>
<keyword evidence="3 5" id="KW-0472">Membrane</keyword>
<dbReference type="InterPro" id="IPR000472">
    <property type="entry name" value="Activin_recp"/>
</dbReference>
<dbReference type="AlphaFoldDB" id="A0AAN0JKF1"/>
<dbReference type="GO" id="GO:0004675">
    <property type="term" value="F:transmembrane receptor protein serine/threonine kinase activity"/>
    <property type="evidence" value="ECO:0007669"/>
    <property type="project" value="InterPro"/>
</dbReference>
<dbReference type="Proteomes" id="UP000007879">
    <property type="component" value="Unassembled WGS sequence"/>
</dbReference>
<organism evidence="7 8">
    <name type="scientific">Amphimedon queenslandica</name>
    <name type="common">Sponge</name>
    <dbReference type="NCBI Taxonomy" id="400682"/>
    <lineage>
        <taxon>Eukaryota</taxon>
        <taxon>Metazoa</taxon>
        <taxon>Porifera</taxon>
        <taxon>Demospongiae</taxon>
        <taxon>Heteroscleromorpha</taxon>
        <taxon>Haplosclerida</taxon>
        <taxon>Niphatidae</taxon>
        <taxon>Amphimedon</taxon>
    </lineage>
</organism>
<keyword evidence="8" id="KW-1185">Reference proteome</keyword>
<name>A0AAN0JKF1_AMPQE</name>
<feature type="compositionally biased region" description="Low complexity" evidence="4">
    <location>
        <begin position="285"/>
        <end position="305"/>
    </location>
</feature>
<evidence type="ECO:0000313" key="7">
    <source>
        <dbReference type="EnsemblMetazoa" id="XP_019857487.1"/>
    </source>
</evidence>
<evidence type="ECO:0000256" key="3">
    <source>
        <dbReference type="ARBA" id="ARBA00023136"/>
    </source>
</evidence>
<sequence length="398" mass="44447">MCVLYRRLIQLHYISVLLLRDRQREGTREREQERMPMFTLVYVSLFFYSFFSPVLAENLTCTCNICGDHTICVVDSVNSHCYAKTFVKGNETIIGKGCYSDTESTMFCNTSSSSWATECCSNHFCNARLRPELPITNSTTEVSIKPNLTGPFPGPFPGPTTEEPTENLPIKCLKYNSRKPLRGNRECFTAIGSCYRLQRLDPVNKTVLYWKYGCMVNCSNETRRRAILECCNTSSCNNDTQHLPEEPPAPITKTHIRTASSTATTAASSTASSTRHNVVSTTLLSPTSTELSHSHSTTSRTNIHSPTPIITNSGEVITIVKDSESDSFSFILVPLCIVYLFVTILVVSLVAVICYKQRQIRRLETTVRVMKVTQKQSHSGSMSNERTNSTNNDGSTSV</sequence>
<dbReference type="GO" id="GO:0016020">
    <property type="term" value="C:membrane"/>
    <property type="evidence" value="ECO:0007669"/>
    <property type="project" value="UniProtKB-SubCell"/>
</dbReference>
<reference evidence="7" key="2">
    <citation type="submission" date="2024-06" db="UniProtKB">
        <authorList>
            <consortium name="EnsemblMetazoa"/>
        </authorList>
    </citation>
    <scope>IDENTIFICATION</scope>
</reference>
<evidence type="ECO:0000256" key="2">
    <source>
        <dbReference type="ARBA" id="ARBA00022729"/>
    </source>
</evidence>
<keyword evidence="5" id="KW-1133">Transmembrane helix</keyword>
<evidence type="ECO:0000256" key="4">
    <source>
        <dbReference type="SAM" id="MobiDB-lite"/>
    </source>
</evidence>
<keyword evidence="5" id="KW-0812">Transmembrane</keyword>
<dbReference type="EnsemblMetazoa" id="XM_020001928.1">
    <property type="protein sequence ID" value="XP_019857487.1"/>
    <property type="gene ID" value="LOC100632694"/>
</dbReference>
<feature type="region of interest" description="Disordered" evidence="4">
    <location>
        <begin position="373"/>
        <end position="398"/>
    </location>
</feature>
<feature type="transmembrane region" description="Helical" evidence="5">
    <location>
        <begin position="328"/>
        <end position="355"/>
    </location>
</feature>
<accession>A0AAN0JKF1</accession>